<dbReference type="Proteomes" id="UP000245464">
    <property type="component" value="Chromosome 1"/>
</dbReference>
<evidence type="ECO:0000313" key="3">
    <source>
        <dbReference type="EMBL" id="KAI1508185.1"/>
    </source>
</evidence>
<dbReference type="EMBL" id="NQIK02000001">
    <property type="protein sequence ID" value="KAF7579532.1"/>
    <property type="molecule type" value="Genomic_DNA"/>
</dbReference>
<evidence type="ECO:0000313" key="2">
    <source>
        <dbReference type="EMBL" id="KAF7579532.1"/>
    </source>
</evidence>
<proteinExistence type="predicted"/>
<sequence length="303" mass="32024">MATSSPTLLYCSDNDTARISLWLEALPLTAQAEDALSSPKRQRSSSIETAAAMSTHRDASPSKRQRRTSDEPSEQSASDPAGLHTRPLVLGGSNTFNPPSSHDSATTARSNSPSRKSASMSARSGSPALALTTKLTVASPRIYTEIFGTGPQRPRATAINLIKNDADIGLQMYLPGAFSTTATSDLLDPNLTLAARAELEYILRKVKGIHQRAVHCCMRGRDENAWCDEVVRPTIILVNERAGSLSSLGLDVLTKPNELSAQCALASRASLGIGARSVSLLSLVGWGGWKLGAEGLGGGAISR</sequence>
<evidence type="ECO:0000313" key="4">
    <source>
        <dbReference type="Proteomes" id="UP000245464"/>
    </source>
</evidence>
<dbReference type="OMA" id="PADEECG"/>
<accession>A0A316ZQ02</accession>
<evidence type="ECO:0000313" key="5">
    <source>
        <dbReference type="Proteomes" id="UP000249757"/>
    </source>
</evidence>
<reference evidence="5" key="4">
    <citation type="journal article" date="2022" name="Microb. Genom.">
        <title>A global pangenome for the wheat fungal pathogen Pyrenophora tritici-repentis and prediction of effector protein structural homology.</title>
        <authorList>
            <person name="Moolhuijzen P.M."/>
            <person name="See P.T."/>
            <person name="Shi G."/>
            <person name="Powell H.R."/>
            <person name="Cockram J."/>
            <person name="Jorgensen L.N."/>
            <person name="Benslimane H."/>
            <person name="Strelkov S.E."/>
            <person name="Turner J."/>
            <person name="Liu Z."/>
            <person name="Moffat C.S."/>
        </authorList>
    </citation>
    <scope>NUCLEOTIDE SEQUENCE [LARGE SCALE GENOMIC DNA]</scope>
</reference>
<evidence type="ECO:0000256" key="1">
    <source>
        <dbReference type="SAM" id="MobiDB-lite"/>
    </source>
</evidence>
<feature type="compositionally biased region" description="Polar residues" evidence="1">
    <location>
        <begin position="92"/>
        <end position="124"/>
    </location>
</feature>
<comment type="caution">
    <text evidence="2">The sequence shown here is derived from an EMBL/GenBank/DDBJ whole genome shotgun (WGS) entry which is preliminary data.</text>
</comment>
<name>A0A316ZQ02_9PLEO</name>
<dbReference type="EMBL" id="NRDI02000028">
    <property type="protein sequence ID" value="KAI1508185.1"/>
    <property type="molecule type" value="Genomic_DNA"/>
</dbReference>
<gene>
    <name evidence="3" type="ORF">Ptr86124_012906</name>
    <name evidence="2" type="ORF">PtrM4_037720</name>
</gene>
<protein>
    <submittedName>
        <fullName evidence="2">Uncharacterized protein</fullName>
    </submittedName>
</protein>
<reference evidence="3" key="2">
    <citation type="submission" date="2021-05" db="EMBL/GenBank/DDBJ databases">
        <authorList>
            <person name="Moolhuijzen P.M."/>
            <person name="Moffat C.S."/>
        </authorList>
    </citation>
    <scope>NUCLEOTIDE SEQUENCE</scope>
    <source>
        <strain evidence="3">86-124</strain>
    </source>
</reference>
<dbReference type="AlphaFoldDB" id="A0A316ZQ02"/>
<reference evidence="2 4" key="1">
    <citation type="journal article" date="2018" name="BMC Genomics">
        <title>Comparative genomics of the wheat fungal pathogen Pyrenophora tritici-repentis reveals chromosomal variations and genome plasticity.</title>
        <authorList>
            <person name="Moolhuijzen P."/>
            <person name="See P.T."/>
            <person name="Hane J.K."/>
            <person name="Shi G."/>
            <person name="Liu Z."/>
            <person name="Oliver R.P."/>
            <person name="Moffat C.S."/>
        </authorList>
    </citation>
    <scope>NUCLEOTIDE SEQUENCE [LARGE SCALE GENOMIC DNA]</scope>
    <source>
        <strain evidence="2">M4</strain>
    </source>
</reference>
<feature type="region of interest" description="Disordered" evidence="1">
    <location>
        <begin position="33"/>
        <end position="127"/>
    </location>
</feature>
<dbReference type="Proteomes" id="UP000249757">
    <property type="component" value="Unassembled WGS sequence"/>
</dbReference>
<organism evidence="2 4">
    <name type="scientific">Pyrenophora tritici-repentis</name>
    <dbReference type="NCBI Taxonomy" id="45151"/>
    <lineage>
        <taxon>Eukaryota</taxon>
        <taxon>Fungi</taxon>
        <taxon>Dikarya</taxon>
        <taxon>Ascomycota</taxon>
        <taxon>Pezizomycotina</taxon>
        <taxon>Dothideomycetes</taxon>
        <taxon>Pleosporomycetidae</taxon>
        <taxon>Pleosporales</taxon>
        <taxon>Pleosporineae</taxon>
        <taxon>Pleosporaceae</taxon>
        <taxon>Pyrenophora</taxon>
    </lineage>
</organism>
<keyword evidence="5" id="KW-1185">Reference proteome</keyword>
<reference evidence="3" key="3">
    <citation type="journal article" date="2022" name="bioRxiv">
        <title>A global pangenome for the wheat fungal pathogen Pyrenophora tritici-repentis and prediction of effector protein structural homology.</title>
        <authorList>
            <person name="Moolhuijzen P."/>
            <person name="See P.T."/>
            <person name="Shi G."/>
            <person name="Powell H.R."/>
            <person name="Cockram J."/>
            <person name="Jorgensen L.N."/>
            <person name="Benslimane H."/>
            <person name="Strelkov S.E."/>
            <person name="Turner J."/>
            <person name="Liu Z."/>
            <person name="Moffat C.S."/>
        </authorList>
    </citation>
    <scope>NUCLEOTIDE SEQUENCE</scope>
    <source>
        <strain evidence="3">86-124</strain>
    </source>
</reference>